<keyword evidence="2" id="KW-0732">Signal</keyword>
<proteinExistence type="predicted"/>
<keyword evidence="4" id="KW-1185">Reference proteome</keyword>
<comment type="caution">
    <text evidence="3">The sequence shown here is derived from an EMBL/GenBank/DDBJ whole genome shotgun (WGS) entry which is preliminary data.</text>
</comment>
<dbReference type="EMBL" id="BRZM01004040">
    <property type="protein sequence ID" value="GLD54282.1"/>
    <property type="molecule type" value="Genomic_DNA"/>
</dbReference>
<reference evidence="3" key="1">
    <citation type="submission" date="2022-08" db="EMBL/GenBank/DDBJ databases">
        <title>Genome sequencing of akame (Lates japonicus).</title>
        <authorList>
            <person name="Hashiguchi Y."/>
            <person name="Takahashi H."/>
        </authorList>
    </citation>
    <scope>NUCLEOTIDE SEQUENCE</scope>
    <source>
        <strain evidence="3">Kochi</strain>
    </source>
</reference>
<accession>A0AAD3MGF4</accession>
<evidence type="ECO:0000256" key="2">
    <source>
        <dbReference type="SAM" id="SignalP"/>
    </source>
</evidence>
<evidence type="ECO:0000313" key="3">
    <source>
        <dbReference type="EMBL" id="GLD54282.1"/>
    </source>
</evidence>
<sequence length="116" mass="13192">MTVFHISAVIFCSCLYAPNSTLGDTISCDQPDSSKIRTTATKPQRSMDKEREMMMMCLLLAAICSPVLSESWKATVMKNLVPWFLRVLWCPIHSSHPKKKAALQTQRDLASFRQKR</sequence>
<feature type="region of interest" description="Disordered" evidence="1">
    <location>
        <begin position="96"/>
        <end position="116"/>
    </location>
</feature>
<evidence type="ECO:0000256" key="1">
    <source>
        <dbReference type="SAM" id="MobiDB-lite"/>
    </source>
</evidence>
<dbReference type="AlphaFoldDB" id="A0AAD3MGF4"/>
<name>A0AAD3MGF4_LATJO</name>
<feature type="signal peptide" evidence="2">
    <location>
        <begin position="1"/>
        <end position="23"/>
    </location>
</feature>
<organism evidence="3 4">
    <name type="scientific">Lates japonicus</name>
    <name type="common">Japanese lates</name>
    <dbReference type="NCBI Taxonomy" id="270547"/>
    <lineage>
        <taxon>Eukaryota</taxon>
        <taxon>Metazoa</taxon>
        <taxon>Chordata</taxon>
        <taxon>Craniata</taxon>
        <taxon>Vertebrata</taxon>
        <taxon>Euteleostomi</taxon>
        <taxon>Actinopterygii</taxon>
        <taxon>Neopterygii</taxon>
        <taxon>Teleostei</taxon>
        <taxon>Neoteleostei</taxon>
        <taxon>Acanthomorphata</taxon>
        <taxon>Carangaria</taxon>
        <taxon>Carangaria incertae sedis</taxon>
        <taxon>Centropomidae</taxon>
        <taxon>Lates</taxon>
    </lineage>
</organism>
<evidence type="ECO:0000313" key="4">
    <source>
        <dbReference type="Proteomes" id="UP001279410"/>
    </source>
</evidence>
<feature type="chain" id="PRO_5042110764" evidence="2">
    <location>
        <begin position="24"/>
        <end position="116"/>
    </location>
</feature>
<gene>
    <name evidence="3" type="ORF">AKAME5_002841700</name>
</gene>
<protein>
    <submittedName>
        <fullName evidence="3">Myeloid cell surface antigen CD33-like isoform X1</fullName>
    </submittedName>
</protein>
<dbReference type="Proteomes" id="UP001279410">
    <property type="component" value="Unassembled WGS sequence"/>
</dbReference>